<sequence length="59" mass="6252">MVPVAIEPDEHQSRRALVLLALFVLGCAVVAAGAALGLGTVWQDVHEWVFARVAGDRAV</sequence>
<protein>
    <submittedName>
        <fullName evidence="2">Uncharacterized protein</fullName>
    </submittedName>
</protein>
<accession>A0A2Y9A674</accession>
<organism evidence="2 3">
    <name type="scientific">Georgenia satyanarayanai</name>
    <dbReference type="NCBI Taxonomy" id="860221"/>
    <lineage>
        <taxon>Bacteria</taxon>
        <taxon>Bacillati</taxon>
        <taxon>Actinomycetota</taxon>
        <taxon>Actinomycetes</taxon>
        <taxon>Micrococcales</taxon>
        <taxon>Bogoriellaceae</taxon>
        <taxon>Georgenia</taxon>
    </lineage>
</organism>
<reference evidence="2 3" key="1">
    <citation type="submission" date="2016-10" db="EMBL/GenBank/DDBJ databases">
        <authorList>
            <person name="Cai Z."/>
        </authorList>
    </citation>
    <scope>NUCLEOTIDE SEQUENCE [LARGE SCALE GENOMIC DNA]</scope>
    <source>
        <strain evidence="2 3">CGMCC 1.10826</strain>
    </source>
</reference>
<gene>
    <name evidence="2" type="ORF">SAMN05216184_102343</name>
</gene>
<dbReference type="EMBL" id="UETB01000002">
    <property type="protein sequence ID" value="SSA39416.1"/>
    <property type="molecule type" value="Genomic_DNA"/>
</dbReference>
<evidence type="ECO:0000313" key="2">
    <source>
        <dbReference type="EMBL" id="SSA39416.1"/>
    </source>
</evidence>
<dbReference type="Proteomes" id="UP000250222">
    <property type="component" value="Unassembled WGS sequence"/>
</dbReference>
<keyword evidence="1" id="KW-0472">Membrane</keyword>
<feature type="transmembrane region" description="Helical" evidence="1">
    <location>
        <begin position="16"/>
        <end position="42"/>
    </location>
</feature>
<dbReference type="AlphaFoldDB" id="A0A2Y9A674"/>
<keyword evidence="1" id="KW-1133">Transmembrane helix</keyword>
<evidence type="ECO:0000313" key="3">
    <source>
        <dbReference type="Proteomes" id="UP000250222"/>
    </source>
</evidence>
<evidence type="ECO:0000256" key="1">
    <source>
        <dbReference type="SAM" id="Phobius"/>
    </source>
</evidence>
<name>A0A2Y9A674_9MICO</name>
<proteinExistence type="predicted"/>
<keyword evidence="1" id="KW-0812">Transmembrane</keyword>
<keyword evidence="3" id="KW-1185">Reference proteome</keyword>